<protein>
    <submittedName>
        <fullName evidence="3">Type II toxin-antitoxin system RelB/DinJ family antitoxin</fullName>
    </submittedName>
</protein>
<comment type="similarity">
    <text evidence="1">Belongs to the RelB/DinJ antitoxin family.</text>
</comment>
<keyword evidence="2" id="KW-1277">Toxin-antitoxin system</keyword>
<sequence length="88" mass="10279">MAQTKNVQVRLDEKLKDEANKVFDEMGLSMTSAITLFIKQVVTQRRIPFEIVADPFYSEENQSVLRESLKQYQMGKLKSHKLIDEEDE</sequence>
<dbReference type="NCBIfam" id="TIGR02384">
    <property type="entry name" value="RelB_DinJ"/>
    <property type="match status" value="1"/>
</dbReference>
<keyword evidence="4" id="KW-1185">Reference proteome</keyword>
<evidence type="ECO:0000256" key="1">
    <source>
        <dbReference type="ARBA" id="ARBA00010562"/>
    </source>
</evidence>
<dbReference type="PANTHER" id="PTHR38781">
    <property type="entry name" value="ANTITOXIN DINJ-RELATED"/>
    <property type="match status" value="1"/>
</dbReference>
<dbReference type="InterPro" id="IPR007337">
    <property type="entry name" value="RelB/DinJ"/>
</dbReference>
<dbReference type="Pfam" id="PF04221">
    <property type="entry name" value="RelB"/>
    <property type="match status" value="1"/>
</dbReference>
<dbReference type="Proteomes" id="UP001597399">
    <property type="component" value="Unassembled WGS sequence"/>
</dbReference>
<evidence type="ECO:0000313" key="4">
    <source>
        <dbReference type="Proteomes" id="UP001597399"/>
    </source>
</evidence>
<organism evidence="3 4">
    <name type="scientific">Sporolactobacillus shoreicorticis</name>
    <dbReference type="NCBI Taxonomy" id="1923877"/>
    <lineage>
        <taxon>Bacteria</taxon>
        <taxon>Bacillati</taxon>
        <taxon>Bacillota</taxon>
        <taxon>Bacilli</taxon>
        <taxon>Bacillales</taxon>
        <taxon>Sporolactobacillaceae</taxon>
        <taxon>Sporolactobacillus</taxon>
    </lineage>
</organism>
<dbReference type="RefSeq" id="WP_253062437.1">
    <property type="nucleotide sequence ID" value="NZ_JAMXWM010000013.1"/>
</dbReference>
<dbReference type="Gene3D" id="1.10.1220.10">
    <property type="entry name" value="Met repressor-like"/>
    <property type="match status" value="1"/>
</dbReference>
<name>A0ABW5S235_9BACL</name>
<comment type="caution">
    <text evidence="3">The sequence shown here is derived from an EMBL/GenBank/DDBJ whole genome shotgun (WGS) entry which is preliminary data.</text>
</comment>
<dbReference type="InterPro" id="IPR013321">
    <property type="entry name" value="Arc_rbn_hlx_hlx"/>
</dbReference>
<evidence type="ECO:0000256" key="2">
    <source>
        <dbReference type="ARBA" id="ARBA00022649"/>
    </source>
</evidence>
<gene>
    <name evidence="3" type="ORF">ACFSUE_08225</name>
</gene>
<proteinExistence type="inferred from homology"/>
<evidence type="ECO:0000313" key="3">
    <source>
        <dbReference type="EMBL" id="MFD2693612.1"/>
    </source>
</evidence>
<accession>A0ABW5S235</accession>
<dbReference type="PANTHER" id="PTHR38781:SF1">
    <property type="entry name" value="ANTITOXIN DINJ-RELATED"/>
    <property type="match status" value="1"/>
</dbReference>
<reference evidence="4" key="1">
    <citation type="journal article" date="2019" name="Int. J. Syst. Evol. Microbiol.">
        <title>The Global Catalogue of Microorganisms (GCM) 10K type strain sequencing project: providing services to taxonomists for standard genome sequencing and annotation.</title>
        <authorList>
            <consortium name="The Broad Institute Genomics Platform"/>
            <consortium name="The Broad Institute Genome Sequencing Center for Infectious Disease"/>
            <person name="Wu L."/>
            <person name="Ma J."/>
        </authorList>
    </citation>
    <scope>NUCLEOTIDE SEQUENCE [LARGE SCALE GENOMIC DNA]</scope>
    <source>
        <strain evidence="4">TISTR 2466</strain>
    </source>
</reference>
<dbReference type="EMBL" id="JBHUMQ010000018">
    <property type="protein sequence ID" value="MFD2693612.1"/>
    <property type="molecule type" value="Genomic_DNA"/>
</dbReference>